<gene>
    <name evidence="1" type="ORF">L873DRAFT_238479</name>
</gene>
<accession>A0A3N4JEA4</accession>
<keyword evidence="2" id="KW-1185">Reference proteome</keyword>
<dbReference type="AlphaFoldDB" id="A0A3N4JEA4"/>
<dbReference type="Proteomes" id="UP000276215">
    <property type="component" value="Unassembled WGS sequence"/>
</dbReference>
<evidence type="ECO:0000313" key="1">
    <source>
        <dbReference type="EMBL" id="RPA92124.1"/>
    </source>
</evidence>
<reference evidence="1 2" key="1">
    <citation type="journal article" date="2018" name="Nat. Ecol. Evol.">
        <title>Pezizomycetes genomes reveal the molecular basis of ectomycorrhizal truffle lifestyle.</title>
        <authorList>
            <person name="Murat C."/>
            <person name="Payen T."/>
            <person name="Noel B."/>
            <person name="Kuo A."/>
            <person name="Morin E."/>
            <person name="Chen J."/>
            <person name="Kohler A."/>
            <person name="Krizsan K."/>
            <person name="Balestrini R."/>
            <person name="Da Silva C."/>
            <person name="Montanini B."/>
            <person name="Hainaut M."/>
            <person name="Levati E."/>
            <person name="Barry K.W."/>
            <person name="Belfiori B."/>
            <person name="Cichocki N."/>
            <person name="Clum A."/>
            <person name="Dockter R.B."/>
            <person name="Fauchery L."/>
            <person name="Guy J."/>
            <person name="Iotti M."/>
            <person name="Le Tacon F."/>
            <person name="Lindquist E.A."/>
            <person name="Lipzen A."/>
            <person name="Malagnac F."/>
            <person name="Mello A."/>
            <person name="Molinier V."/>
            <person name="Miyauchi S."/>
            <person name="Poulain J."/>
            <person name="Riccioni C."/>
            <person name="Rubini A."/>
            <person name="Sitrit Y."/>
            <person name="Splivallo R."/>
            <person name="Traeger S."/>
            <person name="Wang M."/>
            <person name="Zifcakova L."/>
            <person name="Wipf D."/>
            <person name="Zambonelli A."/>
            <person name="Paolocci F."/>
            <person name="Nowrousian M."/>
            <person name="Ottonello S."/>
            <person name="Baldrian P."/>
            <person name="Spatafora J.W."/>
            <person name="Henrissat B."/>
            <person name="Nagy L.G."/>
            <person name="Aury J.M."/>
            <person name="Wincker P."/>
            <person name="Grigoriev I.V."/>
            <person name="Bonfante P."/>
            <person name="Martin F.M."/>
        </authorList>
    </citation>
    <scope>NUCLEOTIDE SEQUENCE [LARGE SCALE GENOMIC DNA]</scope>
    <source>
        <strain evidence="1 2">120613-1</strain>
    </source>
</reference>
<dbReference type="EMBL" id="ML120480">
    <property type="protein sequence ID" value="RPA92124.1"/>
    <property type="molecule type" value="Genomic_DNA"/>
</dbReference>
<organism evidence="1 2">
    <name type="scientific">Choiromyces venosus 120613-1</name>
    <dbReference type="NCBI Taxonomy" id="1336337"/>
    <lineage>
        <taxon>Eukaryota</taxon>
        <taxon>Fungi</taxon>
        <taxon>Dikarya</taxon>
        <taxon>Ascomycota</taxon>
        <taxon>Pezizomycotina</taxon>
        <taxon>Pezizomycetes</taxon>
        <taxon>Pezizales</taxon>
        <taxon>Tuberaceae</taxon>
        <taxon>Choiromyces</taxon>
    </lineage>
</organism>
<proteinExistence type="predicted"/>
<sequence>MKKEKGIACQRRTNTTRCGQNTARTAGSRKVVLGKQIRRIKSHTREKASRYRRREKYKMYSYSLFVTLYLPLL</sequence>
<evidence type="ECO:0000313" key="2">
    <source>
        <dbReference type="Proteomes" id="UP000276215"/>
    </source>
</evidence>
<name>A0A3N4JEA4_9PEZI</name>
<protein>
    <submittedName>
        <fullName evidence="1">Uncharacterized protein</fullName>
    </submittedName>
</protein>